<reference evidence="1 2" key="1">
    <citation type="journal article" date="2019" name="Nat. Ecol. Evol.">
        <title>Megaphylogeny resolves global patterns of mushroom evolution.</title>
        <authorList>
            <person name="Varga T."/>
            <person name="Krizsan K."/>
            <person name="Foldi C."/>
            <person name="Dima B."/>
            <person name="Sanchez-Garcia M."/>
            <person name="Sanchez-Ramirez S."/>
            <person name="Szollosi G.J."/>
            <person name="Szarkandi J.G."/>
            <person name="Papp V."/>
            <person name="Albert L."/>
            <person name="Andreopoulos W."/>
            <person name="Angelini C."/>
            <person name="Antonin V."/>
            <person name="Barry K.W."/>
            <person name="Bougher N.L."/>
            <person name="Buchanan P."/>
            <person name="Buyck B."/>
            <person name="Bense V."/>
            <person name="Catcheside P."/>
            <person name="Chovatia M."/>
            <person name="Cooper J."/>
            <person name="Damon W."/>
            <person name="Desjardin D."/>
            <person name="Finy P."/>
            <person name="Geml J."/>
            <person name="Haridas S."/>
            <person name="Hughes K."/>
            <person name="Justo A."/>
            <person name="Karasinski D."/>
            <person name="Kautmanova I."/>
            <person name="Kiss B."/>
            <person name="Kocsube S."/>
            <person name="Kotiranta H."/>
            <person name="LaButti K.M."/>
            <person name="Lechner B.E."/>
            <person name="Liimatainen K."/>
            <person name="Lipzen A."/>
            <person name="Lukacs Z."/>
            <person name="Mihaltcheva S."/>
            <person name="Morgado L.N."/>
            <person name="Niskanen T."/>
            <person name="Noordeloos M.E."/>
            <person name="Ohm R.A."/>
            <person name="Ortiz-Santana B."/>
            <person name="Ovrebo C."/>
            <person name="Racz N."/>
            <person name="Riley R."/>
            <person name="Savchenko A."/>
            <person name="Shiryaev A."/>
            <person name="Soop K."/>
            <person name="Spirin V."/>
            <person name="Szebenyi C."/>
            <person name="Tomsovsky M."/>
            <person name="Tulloss R.E."/>
            <person name="Uehling J."/>
            <person name="Grigoriev I.V."/>
            <person name="Vagvolgyi C."/>
            <person name="Papp T."/>
            <person name="Martin F.M."/>
            <person name="Miettinen O."/>
            <person name="Hibbett D.S."/>
            <person name="Nagy L.G."/>
        </authorList>
    </citation>
    <scope>NUCLEOTIDE SEQUENCE [LARGE SCALE GENOMIC DNA]</scope>
    <source>
        <strain evidence="1 2">NL-1719</strain>
    </source>
</reference>
<dbReference type="Proteomes" id="UP000308600">
    <property type="component" value="Unassembled WGS sequence"/>
</dbReference>
<keyword evidence="2" id="KW-1185">Reference proteome</keyword>
<sequence length="162" mass="18248">MKIPSRINSTALFIGIDFHGDFADWFQSNGGQLAYPVLVTSNIVQASTSSLSVRGTESEPVLFLCQDRSRIRRATKHLLMELDYVFSLASSIINAIVEAPIQGSTSAGGRVVCGWDLKEYISRLFANFLHDIDFNELANYYFNITKSRNDHHEDRDGFEYTS</sequence>
<accession>A0ACD3A5R8</accession>
<protein>
    <submittedName>
        <fullName evidence="1">Uncharacterized protein</fullName>
    </submittedName>
</protein>
<proteinExistence type="predicted"/>
<gene>
    <name evidence="1" type="ORF">BDN72DRAFT_863949</name>
</gene>
<name>A0ACD3A5R8_9AGAR</name>
<evidence type="ECO:0000313" key="1">
    <source>
        <dbReference type="EMBL" id="TFK60991.1"/>
    </source>
</evidence>
<dbReference type="EMBL" id="ML208707">
    <property type="protein sequence ID" value="TFK60991.1"/>
    <property type="molecule type" value="Genomic_DNA"/>
</dbReference>
<evidence type="ECO:0000313" key="2">
    <source>
        <dbReference type="Proteomes" id="UP000308600"/>
    </source>
</evidence>
<organism evidence="1 2">
    <name type="scientific">Pluteus cervinus</name>
    <dbReference type="NCBI Taxonomy" id="181527"/>
    <lineage>
        <taxon>Eukaryota</taxon>
        <taxon>Fungi</taxon>
        <taxon>Dikarya</taxon>
        <taxon>Basidiomycota</taxon>
        <taxon>Agaricomycotina</taxon>
        <taxon>Agaricomycetes</taxon>
        <taxon>Agaricomycetidae</taxon>
        <taxon>Agaricales</taxon>
        <taxon>Pluteineae</taxon>
        <taxon>Pluteaceae</taxon>
        <taxon>Pluteus</taxon>
    </lineage>
</organism>